<dbReference type="EMBL" id="UGEB01000001">
    <property type="protein sequence ID" value="STK86810.1"/>
    <property type="molecule type" value="Genomic_DNA"/>
</dbReference>
<dbReference type="Proteomes" id="UP000250991">
    <property type="component" value="Unassembled WGS sequence"/>
</dbReference>
<reference evidence="5 6" key="1">
    <citation type="submission" date="2018-06" db="EMBL/GenBank/DDBJ databases">
        <authorList>
            <consortium name="Pathogen Informatics"/>
            <person name="Doyle S."/>
        </authorList>
    </citation>
    <scope>NUCLEOTIDE SEQUENCE [LARGE SCALE GENOMIC DNA]</scope>
    <source>
        <strain evidence="1 5">NCTC8009</strain>
        <strain evidence="3 8">NCTC8179</strain>
        <strain evidence="4 7">NCTC8333</strain>
        <strain evidence="2 6">NCTC8622</strain>
    </source>
</reference>
<dbReference type="EMBL" id="UGFE01000002">
    <property type="protein sequence ID" value="STM24102.1"/>
    <property type="molecule type" value="Genomic_DNA"/>
</dbReference>
<evidence type="ECO:0000313" key="6">
    <source>
        <dbReference type="Proteomes" id="UP000254079"/>
    </source>
</evidence>
<evidence type="ECO:0000313" key="2">
    <source>
        <dbReference type="EMBL" id="STI86256.1"/>
    </source>
</evidence>
<dbReference type="Proteomes" id="UP000254079">
    <property type="component" value="Unassembled WGS sequence"/>
</dbReference>
<name>A0A0K3EZL4_ECOLX</name>
<protein>
    <submittedName>
        <fullName evidence="4">Uncharacterized protein</fullName>
    </submittedName>
</protein>
<dbReference type="Proteomes" id="UP000255543">
    <property type="component" value="Unassembled WGS sequence"/>
</dbReference>
<evidence type="ECO:0000313" key="4">
    <source>
        <dbReference type="EMBL" id="STM24102.1"/>
    </source>
</evidence>
<gene>
    <name evidence="1" type="ORF">NCTC8009_04191</name>
    <name evidence="3" type="ORF">NCTC8179_03459</name>
    <name evidence="4" type="ORF">NCTC8333_03066</name>
    <name evidence="2" type="ORF">NCTC8622_05374</name>
</gene>
<evidence type="ECO:0000313" key="3">
    <source>
        <dbReference type="EMBL" id="STK86810.1"/>
    </source>
</evidence>
<dbReference type="Proteomes" id="UP000254718">
    <property type="component" value="Unassembled WGS sequence"/>
</dbReference>
<evidence type="ECO:0000313" key="1">
    <source>
        <dbReference type="EMBL" id="SQD03693.1"/>
    </source>
</evidence>
<organism evidence="4 7">
    <name type="scientific">Escherichia coli</name>
    <dbReference type="NCBI Taxonomy" id="562"/>
    <lineage>
        <taxon>Bacteria</taxon>
        <taxon>Pseudomonadati</taxon>
        <taxon>Pseudomonadota</taxon>
        <taxon>Gammaproteobacteria</taxon>
        <taxon>Enterobacterales</taxon>
        <taxon>Enterobacteriaceae</taxon>
        <taxon>Escherichia</taxon>
    </lineage>
</organism>
<evidence type="ECO:0000313" key="5">
    <source>
        <dbReference type="Proteomes" id="UP000250991"/>
    </source>
</evidence>
<proteinExistence type="predicted"/>
<evidence type="ECO:0000313" key="7">
    <source>
        <dbReference type="Proteomes" id="UP000254718"/>
    </source>
</evidence>
<evidence type="ECO:0000313" key="8">
    <source>
        <dbReference type="Proteomes" id="UP000255543"/>
    </source>
</evidence>
<accession>A0A0K3EZL4</accession>
<sequence length="64" mass="7294">MFTLLIYSAAGRRCETKRVQTLARISGRRCSEWPQPFETQVSWEAQCHAASLLRKAILKQLGLS</sequence>
<dbReference type="AlphaFoldDB" id="A0A0K3EZL4"/>
<dbReference type="EMBL" id="UARW01000010">
    <property type="protein sequence ID" value="SQD03693.1"/>
    <property type="molecule type" value="Genomic_DNA"/>
</dbReference>
<dbReference type="EMBL" id="UGCP01000002">
    <property type="protein sequence ID" value="STI86256.1"/>
    <property type="molecule type" value="Genomic_DNA"/>
</dbReference>